<reference evidence="1" key="1">
    <citation type="journal article" date="2015" name="Genome Announc.">
        <title>Draft Genome Sequence of Tolypothrix boutellei Strain VB521301.</title>
        <authorList>
            <person name="Chandrababunaidu M.M."/>
            <person name="Singh D."/>
            <person name="Sen D."/>
            <person name="Bhan S."/>
            <person name="Das S."/>
            <person name="Gupta A."/>
            <person name="Adhikary S.P."/>
            <person name="Tripathy S."/>
        </authorList>
    </citation>
    <scope>NUCLEOTIDE SEQUENCE</scope>
    <source>
        <strain evidence="1">VB521301</strain>
    </source>
</reference>
<dbReference type="AlphaFoldDB" id="A0A0C1RP79"/>
<evidence type="ECO:0000313" key="1">
    <source>
        <dbReference type="EMBL" id="KIE13830.1"/>
    </source>
</evidence>
<dbReference type="EMBL" id="JHEG02000003">
    <property type="protein sequence ID" value="KIE13830.1"/>
    <property type="molecule type" value="Genomic_DNA"/>
</dbReference>
<dbReference type="STRING" id="1479485.DA73_0201810"/>
<dbReference type="SUPFAM" id="SSF48173">
    <property type="entry name" value="Cryptochrome/photolyase FAD-binding domain"/>
    <property type="match status" value="1"/>
</dbReference>
<proteinExistence type="predicted"/>
<dbReference type="InterPro" id="IPR036134">
    <property type="entry name" value="Crypto/Photolyase_FAD-like_sf"/>
</dbReference>
<sequence>MAQQKATSHLSPHLTFGTISVRTVYQRTKAVSLELADQPKAEFSLKAFRDRLRWHDSFTQRLYFHPEIAHTNRYLYKPHCIKQCGLVEK</sequence>
<comment type="caution">
    <text evidence="1">The sequence shown here is derived from an EMBL/GenBank/DDBJ whole genome shotgun (WGS) entry which is preliminary data.</text>
</comment>
<accession>A0A0C1RP79</accession>
<dbReference type="Gene3D" id="1.25.40.80">
    <property type="match status" value="1"/>
</dbReference>
<gene>
    <name evidence="1" type="ORF">DA73_0201810</name>
</gene>
<name>A0A0C1RP79_9CYAN</name>
<organism evidence="1">
    <name type="scientific">Tolypothrix bouteillei VB521301</name>
    <dbReference type="NCBI Taxonomy" id="1479485"/>
    <lineage>
        <taxon>Bacteria</taxon>
        <taxon>Bacillati</taxon>
        <taxon>Cyanobacteriota</taxon>
        <taxon>Cyanophyceae</taxon>
        <taxon>Nostocales</taxon>
        <taxon>Tolypothrichaceae</taxon>
        <taxon>Tolypothrix</taxon>
    </lineage>
</organism>
<protein>
    <submittedName>
        <fullName evidence="1">Uncharacterized protein</fullName>
    </submittedName>
</protein>